<feature type="compositionally biased region" description="Polar residues" evidence="1">
    <location>
        <begin position="104"/>
        <end position="114"/>
    </location>
</feature>
<feature type="region of interest" description="Disordered" evidence="1">
    <location>
        <begin position="366"/>
        <end position="433"/>
    </location>
</feature>
<dbReference type="EMBL" id="LT795056">
    <property type="protein sequence ID" value="SJX61786.1"/>
    <property type="molecule type" value="Genomic_DNA"/>
</dbReference>
<protein>
    <submittedName>
        <fullName evidence="2">Uncharacterized protein</fullName>
    </submittedName>
</protein>
<gene>
    <name evidence="2" type="ORF">SRS1_12770</name>
</gene>
<feature type="compositionally biased region" description="Basic and acidic residues" evidence="1">
    <location>
        <begin position="897"/>
        <end position="907"/>
    </location>
</feature>
<reference evidence="2 3" key="1">
    <citation type="submission" date="2017-02" db="EMBL/GenBank/DDBJ databases">
        <authorList>
            <person name="Peterson S.W."/>
        </authorList>
    </citation>
    <scope>NUCLEOTIDE SEQUENCE [LARGE SCALE GENOMIC DNA]</scope>
    <source>
        <strain evidence="2 3">SRS1_H2-8</strain>
    </source>
</reference>
<feature type="region of interest" description="Disordered" evidence="1">
    <location>
        <begin position="827"/>
        <end position="855"/>
    </location>
</feature>
<feature type="region of interest" description="Disordered" evidence="1">
    <location>
        <begin position="657"/>
        <end position="734"/>
    </location>
</feature>
<accession>A0A2N8U9R7</accession>
<feature type="compositionally biased region" description="Polar residues" evidence="1">
    <location>
        <begin position="422"/>
        <end position="431"/>
    </location>
</feature>
<feature type="compositionally biased region" description="Polar residues" evidence="1">
    <location>
        <begin position="369"/>
        <end position="381"/>
    </location>
</feature>
<feature type="compositionally biased region" description="Low complexity" evidence="1">
    <location>
        <begin position="404"/>
        <end position="420"/>
    </location>
</feature>
<feature type="compositionally biased region" description="Polar residues" evidence="1">
    <location>
        <begin position="67"/>
        <end position="76"/>
    </location>
</feature>
<name>A0A2N8U9R7_9BASI</name>
<sequence length="913" mass="96021">MRSSDHDRRSWHRRKAAHESSASPTNIPSSSFVSTLSNALNISTPKATSSISYPDAHRSAPAKLAYTRSTLDQLSPSKGEALRTPTRSRDPPPMLSLSGHEAFQSPSTPISPWSTDPADGFVATNGKHGCEPPTSAALDHAWLLSGPSSDRDSNMFEIGAAASPIVTAAPSTSNGRNDQAWTLGTQSTTDYVRSDPRPAAPWAGCHGHSDRASRFYIDGGPTAQQRALALSTLNPTSNAAISPSQAPTGSRMMDASFSNSNFDQDTPCMSTHLLPNYGLTQSLSVQGMSANGSTDQLDFGLPFSNGLKQSDLTGASDRNSAAGLGLGLSTDAAWEQIEVLTSPTHPSNRPPMLVDEMGRWMLDSHRQQLSEGTWHSEQSCDGSGARADRRAAQRTSMSSLSTATETSFTSHSNSSTWDSSFAEASSPTSGEPSAIADRQLISTPASSIGFSGSSDLHASKAADPRRVASASESVVATPEVAMHDFSEFGQSVSIEQMAEGRWRTWPRTSDSAATRGQPATSAANINSADIVHPSTEEPRASLDTLSVSTTSTRSRLMAEPCNKSLRSGRPSSSASTGSRGSIGTGPALEGQQGSGCTGPTRPRSYIATGSLRMSSTTRTSSNGATGPDSGQTPAERASSTAIALQRSRGITNSIFSLSSSSSGSSSAMKSTRSADSFAPLDSSGGNAARSKNAVDMRRSATNVEGSNLATQRPQSMLDTSSHSETSRQLGAGTESKARVGFNEVSLALDTLRMFLKQKSSSDVHNGHDESPETINEDSSPGKPSRTLRRSKGVLPPRGAACSVDEFGFLPTAAPASLSALPDNVSISSAHDRNESHGAEVSVPSHASSPSLGRQDDKLAILEDLSDRVMRLKAQSEAASMPPPTARPASMVLQQGQTRREMHDEYLRKRSSGI</sequence>
<dbReference type="Proteomes" id="UP000239563">
    <property type="component" value="Chromosome III"/>
</dbReference>
<feature type="compositionally biased region" description="Polar residues" evidence="1">
    <location>
        <begin position="622"/>
        <end position="642"/>
    </location>
</feature>
<organism evidence="2 3">
    <name type="scientific">Sporisorium reilianum f. sp. reilianum</name>
    <dbReference type="NCBI Taxonomy" id="72559"/>
    <lineage>
        <taxon>Eukaryota</taxon>
        <taxon>Fungi</taxon>
        <taxon>Dikarya</taxon>
        <taxon>Basidiomycota</taxon>
        <taxon>Ustilaginomycotina</taxon>
        <taxon>Ustilaginomycetes</taxon>
        <taxon>Ustilaginales</taxon>
        <taxon>Ustilaginaceae</taxon>
        <taxon>Sporisorium</taxon>
    </lineage>
</organism>
<feature type="region of interest" description="Disordered" evidence="1">
    <location>
        <begin position="528"/>
        <end position="642"/>
    </location>
</feature>
<feature type="compositionally biased region" description="Low complexity" evidence="1">
    <location>
        <begin position="541"/>
        <end position="555"/>
    </location>
</feature>
<dbReference type="AlphaFoldDB" id="A0A2N8U9R7"/>
<feature type="compositionally biased region" description="Basic and acidic residues" evidence="1">
    <location>
        <begin position="759"/>
        <end position="770"/>
    </location>
</feature>
<feature type="region of interest" description="Disordered" evidence="1">
    <location>
        <begin position="873"/>
        <end position="913"/>
    </location>
</feature>
<feature type="region of interest" description="Disordered" evidence="1">
    <location>
        <begin position="67"/>
        <end position="133"/>
    </location>
</feature>
<proteinExistence type="predicted"/>
<feature type="compositionally biased region" description="Polar residues" evidence="1">
    <location>
        <begin position="699"/>
        <end position="728"/>
    </location>
</feature>
<feature type="compositionally biased region" description="Low complexity" evidence="1">
    <location>
        <begin position="564"/>
        <end position="585"/>
    </location>
</feature>
<feature type="compositionally biased region" description="Low complexity" evidence="1">
    <location>
        <begin position="608"/>
        <end position="621"/>
    </location>
</feature>
<feature type="compositionally biased region" description="Low complexity" evidence="1">
    <location>
        <begin position="20"/>
        <end position="31"/>
    </location>
</feature>
<feature type="region of interest" description="Disordered" evidence="1">
    <location>
        <begin position="759"/>
        <end position="796"/>
    </location>
</feature>
<evidence type="ECO:0000313" key="3">
    <source>
        <dbReference type="Proteomes" id="UP000239563"/>
    </source>
</evidence>
<evidence type="ECO:0000313" key="2">
    <source>
        <dbReference type="EMBL" id="SJX61786.1"/>
    </source>
</evidence>
<feature type="region of interest" description="Disordered" evidence="1">
    <location>
        <begin position="1"/>
        <end position="32"/>
    </location>
</feature>
<feature type="compositionally biased region" description="Low complexity" evidence="1">
    <location>
        <begin position="657"/>
        <end position="676"/>
    </location>
</feature>
<evidence type="ECO:0000256" key="1">
    <source>
        <dbReference type="SAM" id="MobiDB-lite"/>
    </source>
</evidence>